<dbReference type="EMBL" id="JALJOS010000002">
    <property type="protein sequence ID" value="KAK9843123.1"/>
    <property type="molecule type" value="Genomic_DNA"/>
</dbReference>
<evidence type="ECO:0000313" key="2">
    <source>
        <dbReference type="Proteomes" id="UP001438707"/>
    </source>
</evidence>
<evidence type="ECO:0000313" key="1">
    <source>
        <dbReference type="EMBL" id="KAK9843123.1"/>
    </source>
</evidence>
<accession>A0AAW1SCK7</accession>
<protein>
    <submittedName>
        <fullName evidence="1">Uncharacterized protein</fullName>
    </submittedName>
</protein>
<name>A0AAW1SCK7_9CHLO</name>
<comment type="caution">
    <text evidence="1">The sequence shown here is derived from an EMBL/GenBank/DDBJ whole genome shotgun (WGS) entry which is preliminary data.</text>
</comment>
<sequence>MSARPLLDIASHRYELPFCTSHASQSGLLKKSGDVF</sequence>
<organism evidence="1 2">
    <name type="scientific">Apatococcus lobatus</name>
    <dbReference type="NCBI Taxonomy" id="904363"/>
    <lineage>
        <taxon>Eukaryota</taxon>
        <taxon>Viridiplantae</taxon>
        <taxon>Chlorophyta</taxon>
        <taxon>core chlorophytes</taxon>
        <taxon>Trebouxiophyceae</taxon>
        <taxon>Chlorellales</taxon>
        <taxon>Chlorellaceae</taxon>
        <taxon>Apatococcus</taxon>
    </lineage>
</organism>
<gene>
    <name evidence="1" type="ORF">WJX74_007328</name>
</gene>
<dbReference type="AlphaFoldDB" id="A0AAW1SCK7"/>
<reference evidence="1 2" key="1">
    <citation type="journal article" date="2024" name="Nat. Commun.">
        <title>Phylogenomics reveals the evolutionary origins of lichenization in chlorophyte algae.</title>
        <authorList>
            <person name="Puginier C."/>
            <person name="Libourel C."/>
            <person name="Otte J."/>
            <person name="Skaloud P."/>
            <person name="Haon M."/>
            <person name="Grisel S."/>
            <person name="Petersen M."/>
            <person name="Berrin J.G."/>
            <person name="Delaux P.M."/>
            <person name="Dal Grande F."/>
            <person name="Keller J."/>
        </authorList>
    </citation>
    <scope>NUCLEOTIDE SEQUENCE [LARGE SCALE GENOMIC DNA]</scope>
    <source>
        <strain evidence="1 2">SAG 2145</strain>
    </source>
</reference>
<dbReference type="Proteomes" id="UP001438707">
    <property type="component" value="Unassembled WGS sequence"/>
</dbReference>
<keyword evidence="2" id="KW-1185">Reference proteome</keyword>
<proteinExistence type="predicted"/>